<sequence length="85" mass="10057">MYLVMKKNISENTRLFEYNYLPLQLGFEIKCENYMEVKLDKNDVLNKTISVFYQFKVTESVENFILVIPDGCVDIIFYCSSDNSF</sequence>
<name>B9DZN9_CLOK1</name>
<organism evidence="1 2">
    <name type="scientific">Clostridium kluyveri (strain NBRC 12016)</name>
    <dbReference type="NCBI Taxonomy" id="583346"/>
    <lineage>
        <taxon>Bacteria</taxon>
        <taxon>Bacillati</taxon>
        <taxon>Bacillota</taxon>
        <taxon>Clostridia</taxon>
        <taxon>Eubacteriales</taxon>
        <taxon>Clostridiaceae</taxon>
        <taxon>Clostridium</taxon>
    </lineage>
</organism>
<dbReference type="EMBL" id="AP009049">
    <property type="protein sequence ID" value="BAH05714.1"/>
    <property type="molecule type" value="Genomic_DNA"/>
</dbReference>
<proteinExistence type="predicted"/>
<dbReference type="HOGENOM" id="CLU_2567810_0_0_9"/>
<dbReference type="Proteomes" id="UP000007969">
    <property type="component" value="Chromosome"/>
</dbReference>
<protein>
    <submittedName>
        <fullName evidence="1">Uncharacterized protein</fullName>
    </submittedName>
</protein>
<dbReference type="AlphaFoldDB" id="B9DZN9"/>
<gene>
    <name evidence="1" type="ordered locus">CKR_0663</name>
</gene>
<reference evidence="2" key="1">
    <citation type="submission" date="2005-09" db="EMBL/GenBank/DDBJ databases">
        <title>Complete genome sequence of Clostridium kluyveri and comparative genomics of Clostridia species.</title>
        <authorList>
            <person name="Inui M."/>
            <person name="Nonaka H."/>
            <person name="Shinoda Y."/>
            <person name="Ikenaga Y."/>
            <person name="Abe M."/>
            <person name="Naito K."/>
            <person name="Vertes A.A."/>
            <person name="Yukawa H."/>
        </authorList>
    </citation>
    <scope>NUCLEOTIDE SEQUENCE [LARGE SCALE GENOMIC DNA]</scope>
    <source>
        <strain evidence="2">NBRC 12016</strain>
    </source>
</reference>
<accession>B9DZN9</accession>
<dbReference type="KEGG" id="ckr:CKR_0663"/>
<evidence type="ECO:0000313" key="2">
    <source>
        <dbReference type="Proteomes" id="UP000007969"/>
    </source>
</evidence>
<evidence type="ECO:0000313" key="1">
    <source>
        <dbReference type="EMBL" id="BAH05714.1"/>
    </source>
</evidence>